<dbReference type="HOGENOM" id="CLU_046532_0_0_11"/>
<dbReference type="Proteomes" id="UP000007517">
    <property type="component" value="Chromosome"/>
</dbReference>
<organism evidence="1 2">
    <name type="scientific">Blastococcus saxobsidens (strain DD2)</name>
    <dbReference type="NCBI Taxonomy" id="1146883"/>
    <lineage>
        <taxon>Bacteria</taxon>
        <taxon>Bacillati</taxon>
        <taxon>Actinomycetota</taxon>
        <taxon>Actinomycetes</taxon>
        <taxon>Geodermatophilales</taxon>
        <taxon>Geodermatophilaceae</taxon>
        <taxon>Blastococcus</taxon>
    </lineage>
</organism>
<protein>
    <recommendedName>
        <fullName evidence="3">Integrase</fullName>
    </recommendedName>
</protein>
<reference evidence="2" key="2">
    <citation type="submission" date="2012-02" db="EMBL/GenBank/DDBJ databases">
        <title>Complete genome sequence of Blastococcus saxobsidens strain DD2.</title>
        <authorList>
            <person name="Genoscope."/>
        </authorList>
    </citation>
    <scope>NUCLEOTIDE SEQUENCE [LARGE SCALE GENOMIC DNA]</scope>
    <source>
        <strain evidence="2">DD2</strain>
    </source>
</reference>
<evidence type="ECO:0000313" key="2">
    <source>
        <dbReference type="Proteomes" id="UP000007517"/>
    </source>
</evidence>
<dbReference type="STRING" id="1146883.BLASA_4417"/>
<dbReference type="AlphaFoldDB" id="H6RNS8"/>
<proteinExistence type="predicted"/>
<evidence type="ECO:0008006" key="3">
    <source>
        <dbReference type="Google" id="ProtNLM"/>
    </source>
</evidence>
<sequence length="337" mass="38074">MAAILAEVGSAWRRTRRKSPTSTEVSTCAVPYTARHQAGRREERIVPWLRGILTELPKQHAELIDRFARWQLLRRLRLLAERDRVTRGGVQHARAAIIGAARFLRWLDEQDTTLATATQAQLEDYLARFSGRGSSLKVFLDWTHRSSLGAELQIPAHERPLPQVTLSDQHRWQQVERLLHDDDIRLYVRIGGLFLLLFVQPLARICRMHADQITQRPDGAVTVTFDAAPIELPDPLDRLVLDQLARRGQVSYASRPDRWLFPGGLPGKHLVTENIRSQLVALGIQHSTARKAAMFDLAAQMPVPIGAELLGLSPHTATRWAALAARDWSRYAAMCRA</sequence>
<accession>H6RNS8</accession>
<name>H6RNS8_BLASD</name>
<gene>
    <name evidence="1" type="ordered locus">BLASA_4417</name>
</gene>
<dbReference type="EMBL" id="FO117623">
    <property type="protein sequence ID" value="CCG05226.1"/>
    <property type="molecule type" value="Genomic_DNA"/>
</dbReference>
<evidence type="ECO:0000313" key="1">
    <source>
        <dbReference type="EMBL" id="CCG05226.1"/>
    </source>
</evidence>
<keyword evidence="2" id="KW-1185">Reference proteome</keyword>
<dbReference type="KEGG" id="bsd:BLASA_4417"/>
<reference evidence="1 2" key="1">
    <citation type="journal article" date="2012" name="J. Bacteriol.">
        <title>Genome Sequence of Blastococcus saxobsidens DD2, a Stone-Inhabiting Bacterium.</title>
        <authorList>
            <person name="Chouaia B."/>
            <person name="Crotti E."/>
            <person name="Brusetti L."/>
            <person name="Daffonchio D."/>
            <person name="Essoussi I."/>
            <person name="Nouioui I."/>
            <person name="Sbissi I."/>
            <person name="Ghodhbane-Gtari F."/>
            <person name="Gtari M."/>
            <person name="Vacherie B."/>
            <person name="Barbe V."/>
            <person name="Medigue C."/>
            <person name="Gury J."/>
            <person name="Pujic P."/>
            <person name="Normand P."/>
        </authorList>
    </citation>
    <scope>NUCLEOTIDE SEQUENCE [LARGE SCALE GENOMIC DNA]</scope>
    <source>
        <strain evidence="1 2">DD2</strain>
    </source>
</reference>
<dbReference type="eggNOG" id="COG4974">
    <property type="taxonomic scope" value="Bacteria"/>
</dbReference>